<feature type="binding site" evidence="8">
    <location>
        <position position="220"/>
    </location>
    <ligand>
        <name>Mg(2+)</name>
        <dbReference type="ChEBI" id="CHEBI:18420"/>
        <label>2</label>
    </ligand>
</feature>
<dbReference type="PRINTS" id="PR00378">
    <property type="entry name" value="LIIMPHPHTASE"/>
</dbReference>
<evidence type="ECO:0000256" key="7">
    <source>
        <dbReference type="ARBA" id="ARBA00022842"/>
    </source>
</evidence>
<dbReference type="RefSeq" id="XP_018025255.1">
    <property type="nucleotide sequence ID" value="XM_018169766.2"/>
</dbReference>
<comment type="pathway">
    <text evidence="3 9">Polyol metabolism; myo-inositol biosynthesis; myo-inositol from D-glucose 6-phosphate: step 2/2.</text>
</comment>
<dbReference type="Proteomes" id="UP000694843">
    <property type="component" value="Unplaced"/>
</dbReference>
<evidence type="ECO:0000256" key="9">
    <source>
        <dbReference type="RuleBase" id="RU364068"/>
    </source>
</evidence>
<dbReference type="PROSITE" id="PS00630">
    <property type="entry name" value="IMP_2"/>
    <property type="match status" value="1"/>
</dbReference>
<evidence type="ECO:0000256" key="1">
    <source>
        <dbReference type="ARBA" id="ARBA00001033"/>
    </source>
</evidence>
<keyword evidence="6 9" id="KW-0378">Hydrolase</keyword>
<dbReference type="InterPro" id="IPR020583">
    <property type="entry name" value="Inositol_monoP_metal-BS"/>
</dbReference>
<dbReference type="SUPFAM" id="SSF56655">
    <property type="entry name" value="Carbohydrate phosphatase"/>
    <property type="match status" value="1"/>
</dbReference>
<accession>A0A8B7PGX6</accession>
<dbReference type="GeneID" id="108680851"/>
<dbReference type="AlphaFoldDB" id="A0A8B7PGX6"/>
<evidence type="ECO:0000256" key="5">
    <source>
        <dbReference type="ARBA" id="ARBA00022723"/>
    </source>
</evidence>
<evidence type="ECO:0000313" key="10">
    <source>
        <dbReference type="Proteomes" id="UP000694843"/>
    </source>
</evidence>
<dbReference type="InterPro" id="IPR033942">
    <property type="entry name" value="IMPase"/>
</dbReference>
<sequence length="274" mass="30438">MNSLDLDDCFQTALDLAKEAGLIISEAFKKAKKVEEKTSPRDLVTETDKLIEDQVISKLQELYPNHKFIGEESTAAGIKCELTNDPTWIIDPVDGTLNFVHSFPYTCISIALWVDKKPCLGVVYNPVLQQLYTARKNAGAFLNGERIRVSGKEDLSRSLVVMEMGYRPDEKKMEVVHRNAKKLIERCHGTRALGSAALDMCLVAEGAAEVYWENGLHAWDMAASVLLITEAGGVVLDITGGPHDLMNRRVLCAASPQLAQQMVQLLEVYDEDRD</sequence>
<dbReference type="EC" id="3.1.3.25" evidence="9"/>
<evidence type="ECO:0000256" key="3">
    <source>
        <dbReference type="ARBA" id="ARBA00005152"/>
    </source>
</evidence>
<dbReference type="Gene3D" id="3.40.190.80">
    <property type="match status" value="1"/>
</dbReference>
<dbReference type="CDD" id="cd01639">
    <property type="entry name" value="IMPase"/>
    <property type="match status" value="1"/>
</dbReference>
<dbReference type="PANTHER" id="PTHR20854">
    <property type="entry name" value="INOSITOL MONOPHOSPHATASE"/>
    <property type="match status" value="1"/>
</dbReference>
<name>A0A8B7PGX6_HYAAZ</name>
<dbReference type="Gene3D" id="3.30.540.10">
    <property type="entry name" value="Fructose-1,6-Bisphosphatase, subunit A, domain 1"/>
    <property type="match status" value="1"/>
</dbReference>
<evidence type="ECO:0000256" key="2">
    <source>
        <dbReference type="ARBA" id="ARBA00001946"/>
    </source>
</evidence>
<feature type="binding site" evidence="8">
    <location>
        <position position="91"/>
    </location>
    <ligand>
        <name>Mg(2+)</name>
        <dbReference type="ChEBI" id="CHEBI:18420"/>
        <label>1</label>
        <note>catalytic</note>
    </ligand>
</feature>
<dbReference type="PROSITE" id="PS00629">
    <property type="entry name" value="IMP_1"/>
    <property type="match status" value="1"/>
</dbReference>
<keyword evidence="5 8" id="KW-0479">Metal-binding</keyword>
<reference evidence="11" key="1">
    <citation type="submission" date="2025-08" db="UniProtKB">
        <authorList>
            <consortium name="RefSeq"/>
        </authorList>
    </citation>
    <scope>IDENTIFICATION</scope>
    <source>
        <tissue evidence="11">Whole organism</tissue>
    </source>
</reference>
<keyword evidence="10" id="KW-1185">Reference proteome</keyword>
<comment type="cofactor">
    <cofactor evidence="2 8 9">
        <name>Mg(2+)</name>
        <dbReference type="ChEBI" id="CHEBI:18420"/>
    </cofactor>
</comment>
<comment type="catalytic activity">
    <reaction evidence="1 9">
        <text>a myo-inositol phosphate + H2O = myo-inositol + phosphate</text>
        <dbReference type="Rhea" id="RHEA:24056"/>
        <dbReference type="ChEBI" id="CHEBI:15377"/>
        <dbReference type="ChEBI" id="CHEBI:17268"/>
        <dbReference type="ChEBI" id="CHEBI:43474"/>
        <dbReference type="ChEBI" id="CHEBI:84139"/>
        <dbReference type="EC" id="3.1.3.25"/>
    </reaction>
</comment>
<dbReference type="GO" id="GO:0046872">
    <property type="term" value="F:metal ion binding"/>
    <property type="evidence" value="ECO:0007669"/>
    <property type="project" value="UniProtKB-KW"/>
</dbReference>
<dbReference type="UniPathway" id="UPA00823">
    <property type="reaction ID" value="UER00788"/>
</dbReference>
<evidence type="ECO:0000313" key="11">
    <source>
        <dbReference type="RefSeq" id="XP_018025255.1"/>
    </source>
</evidence>
<dbReference type="GO" id="GO:0046854">
    <property type="term" value="P:phosphatidylinositol phosphate biosynthetic process"/>
    <property type="evidence" value="ECO:0007669"/>
    <property type="project" value="InterPro"/>
</dbReference>
<feature type="binding site" evidence="8">
    <location>
        <position position="71"/>
    </location>
    <ligand>
        <name>Mg(2+)</name>
        <dbReference type="ChEBI" id="CHEBI:18420"/>
        <label>1</label>
        <note>catalytic</note>
    </ligand>
</feature>
<dbReference type="OMA" id="ERGLHPW"/>
<dbReference type="KEGG" id="hazt:108680851"/>
<dbReference type="InterPro" id="IPR020552">
    <property type="entry name" value="Inositol_monoPase_Li-sen"/>
</dbReference>
<gene>
    <name evidence="11" type="primary">LOC108680851</name>
</gene>
<evidence type="ECO:0000256" key="8">
    <source>
        <dbReference type="PIRSR" id="PIRSR600760-2"/>
    </source>
</evidence>
<feature type="binding site" evidence="8">
    <location>
        <position position="94"/>
    </location>
    <ligand>
        <name>Mg(2+)</name>
        <dbReference type="ChEBI" id="CHEBI:18420"/>
        <label>1</label>
        <note>catalytic</note>
    </ligand>
</feature>
<dbReference type="InterPro" id="IPR000760">
    <property type="entry name" value="Inositol_monophosphatase-like"/>
</dbReference>
<dbReference type="PANTHER" id="PTHR20854:SF4">
    <property type="entry name" value="INOSITOL-1-MONOPHOSPHATASE-RELATED"/>
    <property type="match status" value="1"/>
</dbReference>
<dbReference type="InterPro" id="IPR020550">
    <property type="entry name" value="Inositol_monophosphatase_CS"/>
</dbReference>
<dbReference type="GO" id="GO:0008934">
    <property type="term" value="F:inositol monophosphate 1-phosphatase activity"/>
    <property type="evidence" value="ECO:0007669"/>
    <property type="project" value="InterPro"/>
</dbReference>
<dbReference type="OrthoDB" id="10254945at2759"/>
<dbReference type="PRINTS" id="PR00377">
    <property type="entry name" value="IMPHPHTASES"/>
</dbReference>
<evidence type="ECO:0000256" key="4">
    <source>
        <dbReference type="ARBA" id="ARBA00009759"/>
    </source>
</evidence>
<dbReference type="GO" id="GO:0006021">
    <property type="term" value="P:inositol biosynthetic process"/>
    <property type="evidence" value="ECO:0007669"/>
    <property type="project" value="UniProtKB-UniPathway"/>
</dbReference>
<organism evidence="10 11">
    <name type="scientific">Hyalella azteca</name>
    <name type="common">Amphipod</name>
    <dbReference type="NCBI Taxonomy" id="294128"/>
    <lineage>
        <taxon>Eukaryota</taxon>
        <taxon>Metazoa</taxon>
        <taxon>Ecdysozoa</taxon>
        <taxon>Arthropoda</taxon>
        <taxon>Crustacea</taxon>
        <taxon>Multicrustacea</taxon>
        <taxon>Malacostraca</taxon>
        <taxon>Eumalacostraca</taxon>
        <taxon>Peracarida</taxon>
        <taxon>Amphipoda</taxon>
        <taxon>Senticaudata</taxon>
        <taxon>Talitrida</taxon>
        <taxon>Talitroidea</taxon>
        <taxon>Hyalellidae</taxon>
        <taxon>Hyalella</taxon>
    </lineage>
</organism>
<proteinExistence type="inferred from homology"/>
<protein>
    <recommendedName>
        <fullName evidence="9">Inositol-1-monophosphatase</fullName>
        <ecNumber evidence="9">3.1.3.25</ecNumber>
    </recommendedName>
</protein>
<evidence type="ECO:0000256" key="6">
    <source>
        <dbReference type="ARBA" id="ARBA00022801"/>
    </source>
</evidence>
<dbReference type="FunFam" id="3.30.540.10:FF:000004">
    <property type="entry name" value="Inositol-1-monophosphatase"/>
    <property type="match status" value="1"/>
</dbReference>
<keyword evidence="7 8" id="KW-0460">Magnesium</keyword>
<dbReference type="Pfam" id="PF00459">
    <property type="entry name" value="Inositol_P"/>
    <property type="match status" value="1"/>
</dbReference>
<comment type="similarity">
    <text evidence="4 9">Belongs to the inositol monophosphatase superfamily.</text>
</comment>
<dbReference type="GO" id="GO:0007165">
    <property type="term" value="P:signal transduction"/>
    <property type="evidence" value="ECO:0007669"/>
    <property type="project" value="TreeGrafter"/>
</dbReference>
<dbReference type="FunFam" id="3.40.190.80:FF:000002">
    <property type="entry name" value="Inositol-1-monophosphatase"/>
    <property type="match status" value="1"/>
</dbReference>